<dbReference type="VEuPathDB" id="FungiDB:AeMF1_019902"/>
<accession>A0A6G0WR30</accession>
<dbReference type="PANTHER" id="PTHR31373:SF27">
    <property type="entry name" value="TROVE DOMAIN-CONTAINING PROTEIN"/>
    <property type="match status" value="1"/>
</dbReference>
<evidence type="ECO:0000259" key="2">
    <source>
        <dbReference type="Pfam" id="PF25043"/>
    </source>
</evidence>
<protein>
    <recommendedName>
        <fullName evidence="5">VWFA domain-containing protein</fullName>
    </recommendedName>
</protein>
<dbReference type="PIRSF" id="PIRSF015417">
    <property type="entry name" value="T31B5_30_vWA"/>
    <property type="match status" value="1"/>
</dbReference>
<evidence type="ECO:0000259" key="1">
    <source>
        <dbReference type="Pfam" id="PF11443"/>
    </source>
</evidence>
<sequence>MAIPEAQEMTTTWNGALSHATTTSGRVDLFYHVLRSTSEERVAQLMNASFNEDPLHTLKIVAYIRDIRGGKGERTVARYALKWLAIHHPDELKHNLKHYVAEYGRFDDLLALVDTPVETFALTVYADQLIQDLTALQEQKPVSLCAKWVPSEKKAADKTSRVNAKLAKAMGMTPADLRKTYLSPLRANMKLLEQFMSANDWESIDLNKVPSVAMYIHGKPKHAFPRHIVNKFYQWKESQQTDKTKVNAAIVFPHQIVEQYFMKTREVDELLEAQWKVIVEEARKIGNLTKTLVLSDVAISMDDLAIMVSIALGILISEVVEGEFNGLVLTFQTNPQFHRVVGANLRDKVQCLAAAEWGGSTDLLAALRLVLKTALDKNVPQDRMPTKLIVLTDMQFNEADSNYETNFEVLKREYMEAGYEVPHLIFWDLDGTTTDAPTMAKKTNVSLLSGFSPANLKAALTIESFTPFQTMMNAILDARYDLIKLPPSGSNKEDAEIVSMRLVQPNIYQD</sequence>
<feature type="domain" description="DUF2828" evidence="1">
    <location>
        <begin position="124"/>
        <end position="288"/>
    </location>
</feature>
<dbReference type="InterPro" id="IPR036465">
    <property type="entry name" value="vWFA_dom_sf"/>
</dbReference>
<dbReference type="InterPro" id="IPR011205">
    <property type="entry name" value="UCP015417_vWA"/>
</dbReference>
<dbReference type="Pfam" id="PF11443">
    <property type="entry name" value="DUF2828"/>
    <property type="match status" value="2"/>
</dbReference>
<evidence type="ECO:0000313" key="3">
    <source>
        <dbReference type="EMBL" id="KAF0729906.1"/>
    </source>
</evidence>
<organism evidence="3 4">
    <name type="scientific">Aphanomyces euteiches</name>
    <dbReference type="NCBI Taxonomy" id="100861"/>
    <lineage>
        <taxon>Eukaryota</taxon>
        <taxon>Sar</taxon>
        <taxon>Stramenopiles</taxon>
        <taxon>Oomycota</taxon>
        <taxon>Saprolegniomycetes</taxon>
        <taxon>Saprolegniales</taxon>
        <taxon>Verrucalvaceae</taxon>
        <taxon>Aphanomyces</taxon>
    </lineage>
</organism>
<gene>
    <name evidence="3" type="ORF">Ae201684_012545</name>
</gene>
<proteinExistence type="predicted"/>
<dbReference type="PANTHER" id="PTHR31373">
    <property type="entry name" value="OS06G0652100 PROTEIN"/>
    <property type="match status" value="1"/>
</dbReference>
<evidence type="ECO:0000313" key="4">
    <source>
        <dbReference type="Proteomes" id="UP000481153"/>
    </source>
</evidence>
<reference evidence="3 4" key="1">
    <citation type="submission" date="2019-07" db="EMBL/GenBank/DDBJ databases">
        <title>Genomics analysis of Aphanomyces spp. identifies a new class of oomycete effector associated with host adaptation.</title>
        <authorList>
            <person name="Gaulin E."/>
        </authorList>
    </citation>
    <scope>NUCLEOTIDE SEQUENCE [LARGE SCALE GENOMIC DNA]</scope>
    <source>
        <strain evidence="3 4">ATCC 201684</strain>
    </source>
</reference>
<dbReference type="Pfam" id="PF25043">
    <property type="entry name" value="DUF7788"/>
    <property type="match status" value="1"/>
</dbReference>
<feature type="domain" description="DUF7788" evidence="2">
    <location>
        <begin position="293"/>
        <end position="465"/>
    </location>
</feature>
<feature type="domain" description="DUF2828" evidence="1">
    <location>
        <begin position="12"/>
        <end position="113"/>
    </location>
</feature>
<name>A0A6G0WR30_9STRA</name>
<keyword evidence="4" id="KW-1185">Reference proteome</keyword>
<dbReference type="EMBL" id="VJMJ01000159">
    <property type="protein sequence ID" value="KAF0729906.1"/>
    <property type="molecule type" value="Genomic_DNA"/>
</dbReference>
<dbReference type="Proteomes" id="UP000481153">
    <property type="component" value="Unassembled WGS sequence"/>
</dbReference>
<dbReference type="InterPro" id="IPR058580">
    <property type="entry name" value="DUF2828"/>
</dbReference>
<evidence type="ECO:0008006" key="5">
    <source>
        <dbReference type="Google" id="ProtNLM"/>
    </source>
</evidence>
<dbReference type="AlphaFoldDB" id="A0A6G0WR30"/>
<dbReference type="SUPFAM" id="SSF53300">
    <property type="entry name" value="vWA-like"/>
    <property type="match status" value="1"/>
</dbReference>
<dbReference type="InterPro" id="IPR056690">
    <property type="entry name" value="DUF7788"/>
</dbReference>
<comment type="caution">
    <text evidence="3">The sequence shown here is derived from an EMBL/GenBank/DDBJ whole genome shotgun (WGS) entry which is preliminary data.</text>
</comment>